<keyword evidence="2" id="KW-1185">Reference proteome</keyword>
<dbReference type="EMBL" id="CAJRGZ010000019">
    <property type="protein sequence ID" value="CAG5160846.1"/>
    <property type="molecule type" value="Genomic_DNA"/>
</dbReference>
<comment type="caution">
    <text evidence="1">The sequence shown here is derived from an EMBL/GenBank/DDBJ whole genome shotgun (WGS) entry which is preliminary data.</text>
</comment>
<name>A0A8J2I3J4_9PLEO</name>
<evidence type="ECO:0000313" key="2">
    <source>
        <dbReference type="Proteomes" id="UP000676310"/>
    </source>
</evidence>
<dbReference type="OrthoDB" id="10261951at2759"/>
<accession>A0A8J2I3J4</accession>
<dbReference type="RefSeq" id="XP_043169470.1">
    <property type="nucleotide sequence ID" value="XM_043313535.1"/>
</dbReference>
<protein>
    <submittedName>
        <fullName evidence="1">Uncharacterized protein</fullName>
    </submittedName>
</protein>
<gene>
    <name evidence="1" type="ORF">ALTATR162_LOCUS5915</name>
</gene>
<dbReference type="AlphaFoldDB" id="A0A8J2I3J4"/>
<dbReference type="Proteomes" id="UP000676310">
    <property type="component" value="Unassembled WGS sequence"/>
</dbReference>
<reference evidence="1" key="1">
    <citation type="submission" date="2021-05" db="EMBL/GenBank/DDBJ databases">
        <authorList>
            <person name="Stam R."/>
        </authorList>
    </citation>
    <scope>NUCLEOTIDE SEQUENCE</scope>
    <source>
        <strain evidence="1">CS162</strain>
    </source>
</reference>
<sequence length="325" mass="36003">MLLFYEDEPGSTEITQQSFELHNFSPTPNIDPLLQYGSYAFIPYPSATAQDDAPSEDLTTSAANHASTSHLAVSSPSSWTYCGPLLQPDKASLPPSFHTWANLTLSSPSTLLTSLLPLLSWLQSFLLEAKVHNYWLTIRCTEPNHKYDTPRWHTDENFFAYDADAPDLGFAATSKERCWKLCTTLLGPGTLFLKDNETALGVIRETKKNEKDKMGSHTCTSIRCLGCSTYAETVRESLACSLQNMEIESPAAGEVAYFRIGGEEGAVHSEPRCDTDRIFINVIPGTEQGLRSLMERWGMEFPRAWCFGMPVGFVKSDEAGTFLGA</sequence>
<dbReference type="GeneID" id="67017746"/>
<evidence type="ECO:0000313" key="1">
    <source>
        <dbReference type="EMBL" id="CAG5160846.1"/>
    </source>
</evidence>
<organism evidence="1 2">
    <name type="scientific">Alternaria atra</name>
    <dbReference type="NCBI Taxonomy" id="119953"/>
    <lineage>
        <taxon>Eukaryota</taxon>
        <taxon>Fungi</taxon>
        <taxon>Dikarya</taxon>
        <taxon>Ascomycota</taxon>
        <taxon>Pezizomycotina</taxon>
        <taxon>Dothideomycetes</taxon>
        <taxon>Pleosporomycetidae</taxon>
        <taxon>Pleosporales</taxon>
        <taxon>Pleosporineae</taxon>
        <taxon>Pleosporaceae</taxon>
        <taxon>Alternaria</taxon>
        <taxon>Alternaria sect. Ulocladioides</taxon>
    </lineage>
</organism>
<proteinExistence type="predicted"/>